<evidence type="ECO:0000256" key="1">
    <source>
        <dbReference type="ARBA" id="ARBA00010641"/>
    </source>
</evidence>
<dbReference type="InterPro" id="IPR014284">
    <property type="entry name" value="RNA_pol_sigma-70_dom"/>
</dbReference>
<dbReference type="PANTHER" id="PTHR43133:SF46">
    <property type="entry name" value="RNA POLYMERASE SIGMA-70 FACTOR ECF SUBFAMILY"/>
    <property type="match status" value="1"/>
</dbReference>
<feature type="coiled-coil region" evidence="5">
    <location>
        <begin position="67"/>
        <end position="94"/>
    </location>
</feature>
<keyword evidence="5" id="KW-0175">Coiled coil</keyword>
<dbReference type="InterPro" id="IPR039425">
    <property type="entry name" value="RNA_pol_sigma-70-like"/>
</dbReference>
<reference evidence="8 9" key="1">
    <citation type="submission" date="2024-01" db="EMBL/GenBank/DDBJ databases">
        <title>Sphingobacterium tenebrionis sp. nov., a novel endophyte isolated from tenebrio molitor intestines.</title>
        <authorList>
            <person name="Zhang C."/>
        </authorList>
    </citation>
    <scope>NUCLEOTIDE SEQUENCE [LARGE SCALE GENOMIC DNA]</scope>
    <source>
        <strain evidence="8 9">PU5-4</strain>
    </source>
</reference>
<dbReference type="EMBL" id="JAYLLN010000001">
    <property type="protein sequence ID" value="MEI5983371.1"/>
    <property type="molecule type" value="Genomic_DNA"/>
</dbReference>
<dbReference type="InterPro" id="IPR013324">
    <property type="entry name" value="RNA_pol_sigma_r3/r4-like"/>
</dbReference>
<sequence>MWERIRSGEEEAYFDLYAKLYPELVRFAIKTFGDSELAYDATDDVFLSIWERRDHLVRVENVPSYLITILKRKIIRLLERREKLSNAVKLLVEQDEWTEMPYDEFIIRVQSDEIVQLKLKAALAKLTFRQKQVVQLKFFENLGYEKIAEITNMSVKTCYNTLYDALKIMRQEFYDY</sequence>
<dbReference type="InterPro" id="IPR013325">
    <property type="entry name" value="RNA_pol_sigma_r2"/>
</dbReference>
<evidence type="ECO:0000256" key="4">
    <source>
        <dbReference type="ARBA" id="ARBA00023163"/>
    </source>
</evidence>
<evidence type="ECO:0000313" key="9">
    <source>
        <dbReference type="Proteomes" id="UP001363035"/>
    </source>
</evidence>
<dbReference type="Pfam" id="PF04542">
    <property type="entry name" value="Sigma70_r2"/>
    <property type="match status" value="1"/>
</dbReference>
<protein>
    <submittedName>
        <fullName evidence="8">Sigma-70 family RNA polymerase sigma factor</fullName>
    </submittedName>
</protein>
<evidence type="ECO:0000256" key="5">
    <source>
        <dbReference type="SAM" id="Coils"/>
    </source>
</evidence>
<dbReference type="InterPro" id="IPR007627">
    <property type="entry name" value="RNA_pol_sigma70_r2"/>
</dbReference>
<keyword evidence="9" id="KW-1185">Reference proteome</keyword>
<evidence type="ECO:0000256" key="2">
    <source>
        <dbReference type="ARBA" id="ARBA00023015"/>
    </source>
</evidence>
<evidence type="ECO:0000256" key="3">
    <source>
        <dbReference type="ARBA" id="ARBA00023082"/>
    </source>
</evidence>
<dbReference type="InterPro" id="IPR036388">
    <property type="entry name" value="WH-like_DNA-bd_sf"/>
</dbReference>
<feature type="domain" description="RNA polymerase sigma factor 70 region 4 type 2" evidence="7">
    <location>
        <begin position="118"/>
        <end position="167"/>
    </location>
</feature>
<proteinExistence type="inferred from homology"/>
<feature type="domain" description="RNA polymerase sigma-70 region 2" evidence="6">
    <location>
        <begin position="16"/>
        <end position="82"/>
    </location>
</feature>
<accession>A0ABU8I0W2</accession>
<dbReference type="Proteomes" id="UP001363035">
    <property type="component" value="Unassembled WGS sequence"/>
</dbReference>
<dbReference type="InterPro" id="IPR013249">
    <property type="entry name" value="RNA_pol_sigma70_r4_t2"/>
</dbReference>
<comment type="caution">
    <text evidence="8">The sequence shown here is derived from an EMBL/GenBank/DDBJ whole genome shotgun (WGS) entry which is preliminary data.</text>
</comment>
<dbReference type="Gene3D" id="1.10.10.10">
    <property type="entry name" value="Winged helix-like DNA-binding domain superfamily/Winged helix DNA-binding domain"/>
    <property type="match status" value="1"/>
</dbReference>
<dbReference type="Gene3D" id="1.10.1740.10">
    <property type="match status" value="1"/>
</dbReference>
<organism evidence="8 9">
    <name type="scientific">Sphingobacterium tenebrionis</name>
    <dbReference type="NCBI Taxonomy" id="3111775"/>
    <lineage>
        <taxon>Bacteria</taxon>
        <taxon>Pseudomonadati</taxon>
        <taxon>Bacteroidota</taxon>
        <taxon>Sphingobacteriia</taxon>
        <taxon>Sphingobacteriales</taxon>
        <taxon>Sphingobacteriaceae</taxon>
        <taxon>Sphingobacterium</taxon>
    </lineage>
</organism>
<evidence type="ECO:0000259" key="7">
    <source>
        <dbReference type="Pfam" id="PF08281"/>
    </source>
</evidence>
<evidence type="ECO:0000259" key="6">
    <source>
        <dbReference type="Pfam" id="PF04542"/>
    </source>
</evidence>
<dbReference type="RefSeq" id="WP_336557006.1">
    <property type="nucleotide sequence ID" value="NZ_JAYLLN010000001.1"/>
</dbReference>
<comment type="similarity">
    <text evidence="1">Belongs to the sigma-70 factor family. ECF subfamily.</text>
</comment>
<dbReference type="PANTHER" id="PTHR43133">
    <property type="entry name" value="RNA POLYMERASE ECF-TYPE SIGMA FACTO"/>
    <property type="match status" value="1"/>
</dbReference>
<evidence type="ECO:0000313" key="8">
    <source>
        <dbReference type="EMBL" id="MEI5983371.1"/>
    </source>
</evidence>
<dbReference type="Pfam" id="PF08281">
    <property type="entry name" value="Sigma70_r4_2"/>
    <property type="match status" value="1"/>
</dbReference>
<keyword evidence="3" id="KW-0731">Sigma factor</keyword>
<dbReference type="NCBIfam" id="TIGR02937">
    <property type="entry name" value="sigma70-ECF"/>
    <property type="match status" value="1"/>
</dbReference>
<dbReference type="SUPFAM" id="SSF88946">
    <property type="entry name" value="Sigma2 domain of RNA polymerase sigma factors"/>
    <property type="match status" value="1"/>
</dbReference>
<dbReference type="SUPFAM" id="SSF88659">
    <property type="entry name" value="Sigma3 and sigma4 domains of RNA polymerase sigma factors"/>
    <property type="match status" value="1"/>
</dbReference>
<name>A0ABU8I0W2_9SPHI</name>
<gene>
    <name evidence="8" type="ORF">VJ786_00515</name>
</gene>
<keyword evidence="2" id="KW-0805">Transcription regulation</keyword>
<keyword evidence="4" id="KW-0804">Transcription</keyword>